<comment type="subcellular location">
    <subcellularLocation>
        <location evidence="1 6">Cell membrane</location>
        <topology evidence="1 6">Multi-pass membrane protein</topology>
    </subcellularLocation>
</comment>
<comment type="caution">
    <text evidence="8">The sequence shown here is derived from an EMBL/GenBank/DDBJ whole genome shotgun (WGS) entry which is preliminary data.</text>
</comment>
<protein>
    <recommendedName>
        <fullName evidence="6">TVP38/TMEM64 family membrane protein</fullName>
    </recommendedName>
</protein>
<keyword evidence="2 6" id="KW-1003">Cell membrane</keyword>
<keyword evidence="9" id="KW-1185">Reference proteome</keyword>
<dbReference type="Pfam" id="PF09335">
    <property type="entry name" value="VTT_dom"/>
    <property type="match status" value="1"/>
</dbReference>
<evidence type="ECO:0000313" key="8">
    <source>
        <dbReference type="EMBL" id="MBA4603796.1"/>
    </source>
</evidence>
<feature type="transmembrane region" description="Helical" evidence="6">
    <location>
        <begin position="12"/>
        <end position="37"/>
    </location>
</feature>
<evidence type="ECO:0000256" key="3">
    <source>
        <dbReference type="ARBA" id="ARBA00022692"/>
    </source>
</evidence>
<dbReference type="PANTHER" id="PTHR12677">
    <property type="entry name" value="GOLGI APPARATUS MEMBRANE PROTEIN TVP38-RELATED"/>
    <property type="match status" value="1"/>
</dbReference>
<accession>A0A7W1XV75</accession>
<organism evidence="8 9">
    <name type="scientific">Thermoactinomyces mirandus</name>
    <dbReference type="NCBI Taxonomy" id="2756294"/>
    <lineage>
        <taxon>Bacteria</taxon>
        <taxon>Bacillati</taxon>
        <taxon>Bacillota</taxon>
        <taxon>Bacilli</taxon>
        <taxon>Bacillales</taxon>
        <taxon>Thermoactinomycetaceae</taxon>
        <taxon>Thermoactinomyces</taxon>
    </lineage>
</organism>
<dbReference type="AlphaFoldDB" id="A0A7W1XV75"/>
<keyword evidence="5 6" id="KW-0472">Membrane</keyword>
<comment type="caution">
    <text evidence="6">Lacks conserved residue(s) required for the propagation of feature annotation.</text>
</comment>
<dbReference type="EMBL" id="JACEOL010000071">
    <property type="protein sequence ID" value="MBA4603796.1"/>
    <property type="molecule type" value="Genomic_DNA"/>
</dbReference>
<dbReference type="Proteomes" id="UP000538292">
    <property type="component" value="Unassembled WGS sequence"/>
</dbReference>
<evidence type="ECO:0000256" key="6">
    <source>
        <dbReference type="RuleBase" id="RU366058"/>
    </source>
</evidence>
<keyword evidence="3 6" id="KW-0812">Transmembrane</keyword>
<comment type="similarity">
    <text evidence="6">Belongs to the TVP38/TMEM64 family.</text>
</comment>
<evidence type="ECO:0000313" key="9">
    <source>
        <dbReference type="Proteomes" id="UP000538292"/>
    </source>
</evidence>
<sequence length="164" mass="18263">MEETWVKIMLELGIWAIPLNLLVNTIVNLIGFIPSVFITTTNVLIWGPLWGGILSWLGEILGAVAAYILYRKGLRAIHINDPDRWQWLKSLHHQPLCRQWLLLVIARLIPWIPTGAINLLAALASVPFLLFLSSTALGKIPSIALEAGTGYGVLQLGKFFWQTG</sequence>
<evidence type="ECO:0000256" key="4">
    <source>
        <dbReference type="ARBA" id="ARBA00022989"/>
    </source>
</evidence>
<evidence type="ECO:0000256" key="1">
    <source>
        <dbReference type="ARBA" id="ARBA00004651"/>
    </source>
</evidence>
<dbReference type="InterPro" id="IPR032816">
    <property type="entry name" value="VTT_dom"/>
</dbReference>
<gene>
    <name evidence="8" type="ORF">H2C83_16130</name>
</gene>
<name>A0A7W1XV75_9BACL</name>
<feature type="transmembrane region" description="Helical" evidence="6">
    <location>
        <begin position="108"/>
        <end position="132"/>
    </location>
</feature>
<keyword evidence="4 6" id="KW-1133">Transmembrane helix</keyword>
<proteinExistence type="inferred from homology"/>
<evidence type="ECO:0000256" key="5">
    <source>
        <dbReference type="ARBA" id="ARBA00023136"/>
    </source>
</evidence>
<feature type="transmembrane region" description="Helical" evidence="6">
    <location>
        <begin position="49"/>
        <end position="70"/>
    </location>
</feature>
<dbReference type="RefSeq" id="WP_181742268.1">
    <property type="nucleotide sequence ID" value="NZ_JACEOL010000071.1"/>
</dbReference>
<feature type="domain" description="VTT" evidence="7">
    <location>
        <begin position="33"/>
        <end position="151"/>
    </location>
</feature>
<dbReference type="GO" id="GO:0005886">
    <property type="term" value="C:plasma membrane"/>
    <property type="evidence" value="ECO:0007669"/>
    <property type="project" value="UniProtKB-SubCell"/>
</dbReference>
<reference evidence="8 9" key="1">
    <citation type="submission" date="2020-07" db="EMBL/GenBank/DDBJ databases">
        <title>Thermoactinomyces phylogeny.</title>
        <authorList>
            <person name="Dunlap C."/>
        </authorList>
    </citation>
    <scope>NUCLEOTIDE SEQUENCE [LARGE SCALE GENOMIC DNA]</scope>
    <source>
        <strain evidence="8 9">AMNI-1</strain>
    </source>
</reference>
<evidence type="ECO:0000256" key="2">
    <source>
        <dbReference type="ARBA" id="ARBA00022475"/>
    </source>
</evidence>
<evidence type="ECO:0000259" key="7">
    <source>
        <dbReference type="Pfam" id="PF09335"/>
    </source>
</evidence>
<dbReference type="PANTHER" id="PTHR12677:SF55">
    <property type="entry name" value="UNDECAPRENYL PHOSPHATE TRANSPORTER SAOUHSC_00901-RELATED"/>
    <property type="match status" value="1"/>
</dbReference>
<dbReference type="InterPro" id="IPR015414">
    <property type="entry name" value="TMEM64"/>
</dbReference>